<accession>A0A1R3L1H3</accession>
<evidence type="ECO:0000256" key="1">
    <source>
        <dbReference type="SAM" id="SignalP"/>
    </source>
</evidence>
<comment type="caution">
    <text evidence="2">The sequence shown here is derived from an EMBL/GenBank/DDBJ whole genome shotgun (WGS) entry which is preliminary data.</text>
</comment>
<keyword evidence="3" id="KW-1185">Reference proteome</keyword>
<gene>
    <name evidence="2" type="ORF">COLO4_02208</name>
</gene>
<keyword evidence="1" id="KW-0732">Signal</keyword>
<dbReference type="AlphaFoldDB" id="A0A1R3L1H3"/>
<name>A0A1R3L1H3_9ROSI</name>
<reference evidence="3" key="1">
    <citation type="submission" date="2013-09" db="EMBL/GenBank/DDBJ databases">
        <title>Corchorus olitorius genome sequencing.</title>
        <authorList>
            <person name="Alam M."/>
            <person name="Haque M.S."/>
            <person name="Islam M.S."/>
            <person name="Emdad E.M."/>
            <person name="Islam M.M."/>
            <person name="Ahmed B."/>
            <person name="Halim A."/>
            <person name="Hossen Q.M.M."/>
            <person name="Hossain M.Z."/>
            <person name="Ahmed R."/>
            <person name="Khan M.M."/>
            <person name="Islam R."/>
            <person name="Rashid M.M."/>
            <person name="Khan S.A."/>
            <person name="Rahman M.S."/>
            <person name="Alam M."/>
            <person name="Yahiya A.S."/>
            <person name="Khan M.S."/>
            <person name="Azam M.S."/>
            <person name="Haque T."/>
            <person name="Lashkar M.Z.H."/>
            <person name="Akhand A.I."/>
            <person name="Morshed G."/>
            <person name="Roy S."/>
            <person name="Uddin K.S."/>
            <person name="Rabeya T."/>
            <person name="Hossain A.S."/>
            <person name="Chowdhury A."/>
            <person name="Snigdha A.R."/>
            <person name="Mortoza M.S."/>
            <person name="Matin S.A."/>
            <person name="Hoque S.M.E."/>
            <person name="Islam M.K."/>
            <person name="Roy D.K."/>
            <person name="Haider R."/>
            <person name="Moosa M.M."/>
            <person name="Elias S.M."/>
            <person name="Hasan A.M."/>
            <person name="Jahan S."/>
            <person name="Shafiuddin M."/>
            <person name="Mahmood N."/>
            <person name="Shommy N.S."/>
        </authorList>
    </citation>
    <scope>NUCLEOTIDE SEQUENCE [LARGE SCALE GENOMIC DNA]</scope>
    <source>
        <strain evidence="3">cv. O-4</strain>
    </source>
</reference>
<proteinExistence type="predicted"/>
<evidence type="ECO:0000313" key="2">
    <source>
        <dbReference type="EMBL" id="OMP13139.1"/>
    </source>
</evidence>
<organism evidence="2 3">
    <name type="scientific">Corchorus olitorius</name>
    <dbReference type="NCBI Taxonomy" id="93759"/>
    <lineage>
        <taxon>Eukaryota</taxon>
        <taxon>Viridiplantae</taxon>
        <taxon>Streptophyta</taxon>
        <taxon>Embryophyta</taxon>
        <taxon>Tracheophyta</taxon>
        <taxon>Spermatophyta</taxon>
        <taxon>Magnoliopsida</taxon>
        <taxon>eudicotyledons</taxon>
        <taxon>Gunneridae</taxon>
        <taxon>Pentapetalae</taxon>
        <taxon>rosids</taxon>
        <taxon>malvids</taxon>
        <taxon>Malvales</taxon>
        <taxon>Malvaceae</taxon>
        <taxon>Grewioideae</taxon>
        <taxon>Apeibeae</taxon>
        <taxon>Corchorus</taxon>
    </lineage>
</organism>
<protein>
    <submittedName>
        <fullName evidence="2">Uncharacterized protein</fullName>
    </submittedName>
</protein>
<feature type="chain" id="PRO_5010316416" evidence="1">
    <location>
        <begin position="20"/>
        <end position="46"/>
    </location>
</feature>
<dbReference type="Proteomes" id="UP000187203">
    <property type="component" value="Unassembled WGS sequence"/>
</dbReference>
<sequence>MVPVSLIFLSVPVSSSAWAALPNVPTATPTAATTVASLARFMKVSF</sequence>
<dbReference type="EMBL" id="AWUE01005049">
    <property type="protein sequence ID" value="OMP13139.1"/>
    <property type="molecule type" value="Genomic_DNA"/>
</dbReference>
<feature type="signal peptide" evidence="1">
    <location>
        <begin position="1"/>
        <end position="19"/>
    </location>
</feature>
<evidence type="ECO:0000313" key="3">
    <source>
        <dbReference type="Proteomes" id="UP000187203"/>
    </source>
</evidence>